<evidence type="ECO:0000313" key="1">
    <source>
        <dbReference type="EMBL" id="KAL3799643.1"/>
    </source>
</evidence>
<dbReference type="EMBL" id="JALLPJ020000180">
    <property type="protein sequence ID" value="KAL3799643.1"/>
    <property type="molecule type" value="Genomic_DNA"/>
</dbReference>
<dbReference type="Proteomes" id="UP001530400">
    <property type="component" value="Unassembled WGS sequence"/>
</dbReference>
<reference evidence="1 2" key="1">
    <citation type="submission" date="2024-10" db="EMBL/GenBank/DDBJ databases">
        <title>Updated reference genomes for cyclostephanoid diatoms.</title>
        <authorList>
            <person name="Roberts W.R."/>
            <person name="Alverson A.J."/>
        </authorList>
    </citation>
    <scope>NUCLEOTIDE SEQUENCE [LARGE SCALE GENOMIC DNA]</scope>
    <source>
        <strain evidence="1 2">AJA010-31</strain>
    </source>
</reference>
<name>A0ABD3QGS8_9STRA</name>
<gene>
    <name evidence="1" type="ORF">ACHAWO_008959</name>
</gene>
<proteinExistence type="predicted"/>
<comment type="caution">
    <text evidence="1">The sequence shown here is derived from an EMBL/GenBank/DDBJ whole genome shotgun (WGS) entry which is preliminary data.</text>
</comment>
<accession>A0ABD3QGS8</accession>
<dbReference type="AlphaFoldDB" id="A0ABD3QGS8"/>
<evidence type="ECO:0000313" key="2">
    <source>
        <dbReference type="Proteomes" id="UP001530400"/>
    </source>
</evidence>
<organism evidence="1 2">
    <name type="scientific">Cyclotella atomus</name>
    <dbReference type="NCBI Taxonomy" id="382360"/>
    <lineage>
        <taxon>Eukaryota</taxon>
        <taxon>Sar</taxon>
        <taxon>Stramenopiles</taxon>
        <taxon>Ochrophyta</taxon>
        <taxon>Bacillariophyta</taxon>
        <taxon>Coscinodiscophyceae</taxon>
        <taxon>Thalassiosirophycidae</taxon>
        <taxon>Stephanodiscales</taxon>
        <taxon>Stephanodiscaceae</taxon>
        <taxon>Cyclotella</taxon>
    </lineage>
</organism>
<sequence length="103" mass="11711">MTRKLLSIHLLPKKHVDEVLPETKKAEKKLSGCSSSRLHNLVETALANCGSYLHPDFFLHWLAIPPSIQSNPVCSSWLEEVLPRSSMDEILMRFIPRRGDKCS</sequence>
<keyword evidence="2" id="KW-1185">Reference proteome</keyword>
<protein>
    <submittedName>
        <fullName evidence="1">Uncharacterized protein</fullName>
    </submittedName>
</protein>